<dbReference type="KEGG" id="eiv:EIN_378330"/>
<dbReference type="Pfam" id="PF26466">
    <property type="entry name" value="DNA_primase_lrg_N"/>
    <property type="match status" value="1"/>
</dbReference>
<comment type="cofactor">
    <cofactor evidence="1">
        <name>[4Fe-4S] cluster</name>
        <dbReference type="ChEBI" id="CHEBI:49883"/>
    </cofactor>
</comment>
<keyword evidence="2" id="KW-0004">4Fe-4S</keyword>
<evidence type="ECO:0000256" key="9">
    <source>
        <dbReference type="SAM" id="MobiDB-lite"/>
    </source>
</evidence>
<dbReference type="InterPro" id="IPR058560">
    <property type="entry name" value="DNA_primase_C"/>
</dbReference>
<keyword evidence="5" id="KW-0479">Metal-binding</keyword>
<dbReference type="VEuPathDB" id="AmoebaDB:EIN_378330"/>
<keyword evidence="12" id="KW-1185">Reference proteome</keyword>
<name>A0A0A1TW67_ENTIV</name>
<dbReference type="GO" id="GO:0005658">
    <property type="term" value="C:alpha DNA polymerase:primase complex"/>
    <property type="evidence" value="ECO:0007669"/>
    <property type="project" value="TreeGrafter"/>
</dbReference>
<dbReference type="PANTHER" id="PTHR10537:SF3">
    <property type="entry name" value="DNA PRIMASE LARGE SUBUNIT"/>
    <property type="match status" value="1"/>
</dbReference>
<keyword evidence="6" id="KW-0408">Iron</keyword>
<dbReference type="InterPro" id="IPR007238">
    <property type="entry name" value="DNA_primase_lsu_euk/arc"/>
</dbReference>
<dbReference type="Gene3D" id="1.20.930.80">
    <property type="match status" value="1"/>
</dbReference>
<evidence type="ECO:0000256" key="8">
    <source>
        <dbReference type="SAM" id="Coils"/>
    </source>
</evidence>
<gene>
    <name evidence="11" type="ORF">EIN_378330</name>
</gene>
<evidence type="ECO:0000256" key="1">
    <source>
        <dbReference type="ARBA" id="ARBA00001966"/>
    </source>
</evidence>
<dbReference type="OMA" id="KWMTTIR"/>
<dbReference type="PANTHER" id="PTHR10537">
    <property type="entry name" value="DNA PRIMASE LARGE SUBUNIT"/>
    <property type="match status" value="1"/>
</dbReference>
<feature type="region of interest" description="Disordered" evidence="9">
    <location>
        <begin position="1"/>
        <end position="39"/>
    </location>
</feature>
<keyword evidence="8" id="KW-0175">Coiled coil</keyword>
<feature type="compositionally biased region" description="Polar residues" evidence="9">
    <location>
        <begin position="14"/>
        <end position="35"/>
    </location>
</feature>
<keyword evidence="4" id="KW-0235">DNA replication</keyword>
<dbReference type="GO" id="GO:0006270">
    <property type="term" value="P:DNA replication initiation"/>
    <property type="evidence" value="ECO:0007669"/>
    <property type="project" value="TreeGrafter"/>
</dbReference>
<feature type="domain" description="DNA primase large subunit C-terminal" evidence="10">
    <location>
        <begin position="302"/>
        <end position="472"/>
    </location>
</feature>
<evidence type="ECO:0000256" key="3">
    <source>
        <dbReference type="ARBA" id="ARBA00022515"/>
    </source>
</evidence>
<dbReference type="OrthoDB" id="421393at2759"/>
<evidence type="ECO:0000256" key="4">
    <source>
        <dbReference type="ARBA" id="ARBA00022705"/>
    </source>
</evidence>
<evidence type="ECO:0000313" key="12">
    <source>
        <dbReference type="Proteomes" id="UP000014680"/>
    </source>
</evidence>
<keyword evidence="3" id="KW-0639">Primosome</keyword>
<evidence type="ECO:0000256" key="7">
    <source>
        <dbReference type="ARBA" id="ARBA00023014"/>
    </source>
</evidence>
<evidence type="ECO:0000256" key="6">
    <source>
        <dbReference type="ARBA" id="ARBA00023004"/>
    </source>
</evidence>
<protein>
    <submittedName>
        <fullName evidence="11">DNA primase large subunit, putative</fullName>
    </submittedName>
</protein>
<dbReference type="Pfam" id="PF04104">
    <property type="entry name" value="DNA_primase_lrg"/>
    <property type="match status" value="1"/>
</dbReference>
<reference evidence="11 12" key="1">
    <citation type="submission" date="2012-10" db="EMBL/GenBank/DDBJ databases">
        <authorList>
            <person name="Zafar N."/>
            <person name="Inman J."/>
            <person name="Hall N."/>
            <person name="Lorenzi H."/>
            <person name="Caler E."/>
        </authorList>
    </citation>
    <scope>NUCLEOTIDE SEQUENCE [LARGE SCALE GENOMIC DNA]</scope>
    <source>
        <strain evidence="11 12">IP1</strain>
    </source>
</reference>
<keyword evidence="7" id="KW-0411">Iron-sulfur</keyword>
<dbReference type="AlphaFoldDB" id="A0A0A1TW67"/>
<evidence type="ECO:0000259" key="10">
    <source>
        <dbReference type="Pfam" id="PF04104"/>
    </source>
</evidence>
<feature type="coiled-coil region" evidence="8">
    <location>
        <begin position="480"/>
        <end position="529"/>
    </location>
</feature>
<dbReference type="GO" id="GO:0051539">
    <property type="term" value="F:4 iron, 4 sulfur cluster binding"/>
    <property type="evidence" value="ECO:0007669"/>
    <property type="project" value="UniProtKB-KW"/>
</dbReference>
<dbReference type="Proteomes" id="UP000014680">
    <property type="component" value="Unassembled WGS sequence"/>
</dbReference>
<dbReference type="RefSeq" id="XP_004182874.1">
    <property type="nucleotide sequence ID" value="XM_004182826.1"/>
</dbReference>
<proteinExistence type="predicted"/>
<dbReference type="GO" id="GO:0046872">
    <property type="term" value="F:metal ion binding"/>
    <property type="evidence" value="ECO:0007669"/>
    <property type="project" value="UniProtKB-KW"/>
</dbReference>
<dbReference type="GO" id="GO:0006269">
    <property type="term" value="P:DNA replication, synthesis of primer"/>
    <property type="evidence" value="ECO:0007669"/>
    <property type="project" value="UniProtKB-KW"/>
</dbReference>
<evidence type="ECO:0000256" key="2">
    <source>
        <dbReference type="ARBA" id="ARBA00022485"/>
    </source>
</evidence>
<dbReference type="GeneID" id="14882355"/>
<dbReference type="EMBL" id="KB207268">
    <property type="protein sequence ID" value="ELP83528.1"/>
    <property type="molecule type" value="Genomic_DNA"/>
</dbReference>
<accession>A0A0A1TW67</accession>
<sequence length="539" mass="62361">MILVTKSSKKRNPSAPNSPKPYSNANSPQKPQTTAGRIPQSHRVITTSLINRNRELIPTYDKFFETFNSIGNIVWSDVFKCLETRWTIYRALYAKLQENSIGIIPDDAMSALVKVTKETEYYDNVSFALFFAAFCDFQANARHYRQLASYFVQSEMSLFAQRIATISMEGLDGYLRQYDYHPQPITDVENVFLNEQKYFALPLVKVPFYEAGKFFRTRELLLRDGFAFISKQEIIDLVTLKYRGKIQEIIKEMGNADLMAKVPTELHPMLQFYMDNVPMVKSISEKGYAQAECSIEEARESLGMFAPCAFSIYRRFKREKHLKHFGKLQLVLFLKGMGLDMDGTKKYIDEVERLDKDAIYAIEHAYGKVGGKKDYSSYGCVGLMSHNRNVGDCDGCIMNTLKFSKDDVRNNLKDLLDFRGVEGNERESIYEDVMNSVDAKLPMQACTKLLCLLNGKAWNEEVPEIAHPNNYYRRFKKMVNEKNRDSVEKLIDELKMDEEEIVENNEETKKEVKMEIEERKDKVEVKEEKVSVENKMDES</sequence>
<evidence type="ECO:0000256" key="5">
    <source>
        <dbReference type="ARBA" id="ARBA00022723"/>
    </source>
</evidence>
<organism evidence="11 12">
    <name type="scientific">Entamoeba invadens IP1</name>
    <dbReference type="NCBI Taxonomy" id="370355"/>
    <lineage>
        <taxon>Eukaryota</taxon>
        <taxon>Amoebozoa</taxon>
        <taxon>Evosea</taxon>
        <taxon>Archamoebae</taxon>
        <taxon>Mastigamoebida</taxon>
        <taxon>Entamoebidae</taxon>
        <taxon>Entamoeba</taxon>
    </lineage>
</organism>
<evidence type="ECO:0000313" key="11">
    <source>
        <dbReference type="EMBL" id="ELP83528.1"/>
    </source>
</evidence>